<evidence type="ECO:0000256" key="2">
    <source>
        <dbReference type="ARBA" id="ARBA00004141"/>
    </source>
</evidence>
<evidence type="ECO:0000256" key="11">
    <source>
        <dbReference type="SAM" id="Phobius"/>
    </source>
</evidence>
<comment type="cofactor">
    <cofactor evidence="1">
        <name>Zn(2+)</name>
        <dbReference type="ChEBI" id="CHEBI:29105"/>
    </cofactor>
</comment>
<keyword evidence="8 11" id="KW-1133">Transmembrane helix</keyword>
<dbReference type="Gene3D" id="2.30.42.10">
    <property type="match status" value="1"/>
</dbReference>
<protein>
    <submittedName>
        <fullName evidence="13">Peptidase M50</fullName>
    </submittedName>
</protein>
<dbReference type="InterPro" id="IPR036034">
    <property type="entry name" value="PDZ_sf"/>
</dbReference>
<evidence type="ECO:0000256" key="7">
    <source>
        <dbReference type="ARBA" id="ARBA00022833"/>
    </source>
</evidence>
<dbReference type="GO" id="GO:0016020">
    <property type="term" value="C:membrane"/>
    <property type="evidence" value="ECO:0007669"/>
    <property type="project" value="UniProtKB-SubCell"/>
</dbReference>
<evidence type="ECO:0000256" key="1">
    <source>
        <dbReference type="ARBA" id="ARBA00001947"/>
    </source>
</evidence>
<keyword evidence="5 11" id="KW-0812">Transmembrane</keyword>
<dbReference type="SUPFAM" id="SSF50156">
    <property type="entry name" value="PDZ domain-like"/>
    <property type="match status" value="1"/>
</dbReference>
<evidence type="ECO:0000256" key="5">
    <source>
        <dbReference type="ARBA" id="ARBA00022692"/>
    </source>
</evidence>
<dbReference type="Pfam" id="PF02163">
    <property type="entry name" value="Peptidase_M50"/>
    <property type="match status" value="1"/>
</dbReference>
<evidence type="ECO:0000256" key="6">
    <source>
        <dbReference type="ARBA" id="ARBA00022801"/>
    </source>
</evidence>
<dbReference type="Proteomes" id="UP000008635">
    <property type="component" value="Chromosome"/>
</dbReference>
<dbReference type="PANTHER" id="PTHR42837:SF2">
    <property type="entry name" value="MEMBRANE METALLOPROTEASE ARASP2, CHLOROPLASTIC-RELATED"/>
    <property type="match status" value="1"/>
</dbReference>
<keyword evidence="10 11" id="KW-0472">Membrane</keyword>
<feature type="transmembrane region" description="Helical" evidence="11">
    <location>
        <begin position="104"/>
        <end position="125"/>
    </location>
</feature>
<dbReference type="KEGG" id="dmr:Deima_2643"/>
<proteinExistence type="inferred from homology"/>
<dbReference type="InterPro" id="IPR004387">
    <property type="entry name" value="Pept_M50_Zn"/>
</dbReference>
<evidence type="ECO:0000256" key="10">
    <source>
        <dbReference type="ARBA" id="ARBA00023136"/>
    </source>
</evidence>
<dbReference type="STRING" id="709986.Deima_2643"/>
<feature type="transmembrane region" description="Helical" evidence="11">
    <location>
        <begin position="298"/>
        <end position="319"/>
    </location>
</feature>
<dbReference type="PROSITE" id="PS50106">
    <property type="entry name" value="PDZ"/>
    <property type="match status" value="1"/>
</dbReference>
<keyword evidence="7" id="KW-0862">Zinc</keyword>
<reference evidence="14" key="2">
    <citation type="submission" date="2011-01" db="EMBL/GenBank/DDBJ databases">
        <title>The complete genome of Deinococcus maricopensis DSM 21211.</title>
        <authorList>
            <consortium name="US DOE Joint Genome Institute (JGI-PGF)"/>
            <person name="Lucas S."/>
            <person name="Copeland A."/>
            <person name="Lapidus A."/>
            <person name="Goodwin L."/>
            <person name="Pitluck S."/>
            <person name="Kyrpides N."/>
            <person name="Mavromatis K."/>
            <person name="Pagani I."/>
            <person name="Ivanova N."/>
            <person name="Ovchinnikova G."/>
            <person name="Zeytun A."/>
            <person name="Detter J.C."/>
            <person name="Han C."/>
            <person name="Land M."/>
            <person name="Hauser L."/>
            <person name="Markowitz V."/>
            <person name="Cheng J.-F."/>
            <person name="Hugenholtz P."/>
            <person name="Woyke T."/>
            <person name="Wu D."/>
            <person name="Pukall R."/>
            <person name="Gehrich-Schroeter G."/>
            <person name="Brambilla E."/>
            <person name="Klenk H.-P."/>
            <person name="Eisen J.A."/>
        </authorList>
    </citation>
    <scope>NUCLEOTIDE SEQUENCE [LARGE SCALE GENOMIC DNA]</scope>
    <source>
        <strain evidence="14">DSM 21211 / LMG 22137 / NRRL B-23946 / LB-34</strain>
    </source>
</reference>
<name>E8UB37_DEIML</name>
<comment type="subcellular location">
    <subcellularLocation>
        <location evidence="2">Membrane</location>
        <topology evidence="2">Multi-pass membrane protein</topology>
    </subcellularLocation>
</comment>
<keyword evidence="9" id="KW-0482">Metalloprotease</keyword>
<gene>
    <name evidence="13" type="ordered locus">Deima_2643</name>
</gene>
<sequence length="372" mass="39806">MNLQELVGALSGAGLLWAALIIGAVMILHEFAHYWAARAQGVQVTAFSIGWGPVLLRRTWRGTDWRVSLLPIGAYVQIDGMAPDPGEDEPPQRGYTLLPAWGKIAILLAGPLANLLLALLLLTAVNTGQGLTDVRTDRAVVGQVIAGSAAERAGVRTGDVIVRLDGQPLPNSYRVDNEDRPGYLKVRDTLSSDGRHTLTVRRGAAERTIAFQWVAFRDGARQTFGIRYGPQQTTRAVTLPQAFTEAGRTVISAVPAVLDAFARLFRSFFTLDLATDGGVVGPVGTVQVVGEAARLGPWVLVGIAAAINLSVGFFNLLPIPGLDGGRILLILVGVLRGRPLSARQEGGITLAGFAFVMLLTVFVVLRDLTRFF</sequence>
<evidence type="ECO:0000256" key="3">
    <source>
        <dbReference type="ARBA" id="ARBA00007931"/>
    </source>
</evidence>
<evidence type="ECO:0000256" key="4">
    <source>
        <dbReference type="ARBA" id="ARBA00022670"/>
    </source>
</evidence>
<keyword evidence="6" id="KW-0378">Hydrolase</keyword>
<feature type="transmembrane region" description="Helical" evidence="11">
    <location>
        <begin position="6"/>
        <end position="28"/>
    </location>
</feature>
<dbReference type="eggNOG" id="COG0750">
    <property type="taxonomic scope" value="Bacteria"/>
</dbReference>
<dbReference type="InterPro" id="IPR001478">
    <property type="entry name" value="PDZ"/>
</dbReference>
<dbReference type="RefSeq" id="WP_013557780.1">
    <property type="nucleotide sequence ID" value="NC_014958.1"/>
</dbReference>
<organism evidence="13 14">
    <name type="scientific">Deinococcus maricopensis (strain DSM 21211 / LMG 22137 / NRRL B-23946 / LB-34)</name>
    <dbReference type="NCBI Taxonomy" id="709986"/>
    <lineage>
        <taxon>Bacteria</taxon>
        <taxon>Thermotogati</taxon>
        <taxon>Deinococcota</taxon>
        <taxon>Deinococci</taxon>
        <taxon>Deinococcales</taxon>
        <taxon>Deinococcaceae</taxon>
        <taxon>Deinococcus</taxon>
    </lineage>
</organism>
<dbReference type="InterPro" id="IPR041489">
    <property type="entry name" value="PDZ_6"/>
</dbReference>
<dbReference type="GO" id="GO:0006508">
    <property type="term" value="P:proteolysis"/>
    <property type="evidence" value="ECO:0007669"/>
    <property type="project" value="UniProtKB-KW"/>
</dbReference>
<dbReference type="AlphaFoldDB" id="E8UB37"/>
<comment type="similarity">
    <text evidence="3">Belongs to the peptidase M50B family.</text>
</comment>
<evidence type="ECO:0000259" key="12">
    <source>
        <dbReference type="PROSITE" id="PS50106"/>
    </source>
</evidence>
<dbReference type="InterPro" id="IPR008915">
    <property type="entry name" value="Peptidase_M50"/>
</dbReference>
<evidence type="ECO:0000256" key="9">
    <source>
        <dbReference type="ARBA" id="ARBA00023049"/>
    </source>
</evidence>
<evidence type="ECO:0000313" key="13">
    <source>
        <dbReference type="EMBL" id="ADV68276.1"/>
    </source>
</evidence>
<feature type="domain" description="PDZ" evidence="12">
    <location>
        <begin position="119"/>
        <end position="171"/>
    </location>
</feature>
<feature type="transmembrane region" description="Helical" evidence="11">
    <location>
        <begin position="346"/>
        <end position="365"/>
    </location>
</feature>
<dbReference type="GO" id="GO:0004222">
    <property type="term" value="F:metalloendopeptidase activity"/>
    <property type="evidence" value="ECO:0007669"/>
    <property type="project" value="InterPro"/>
</dbReference>
<evidence type="ECO:0000313" key="14">
    <source>
        <dbReference type="Proteomes" id="UP000008635"/>
    </source>
</evidence>
<evidence type="ECO:0000256" key="8">
    <source>
        <dbReference type="ARBA" id="ARBA00022989"/>
    </source>
</evidence>
<dbReference type="OrthoDB" id="9782003at2"/>
<dbReference type="SMART" id="SM00228">
    <property type="entry name" value="PDZ"/>
    <property type="match status" value="1"/>
</dbReference>
<dbReference type="Pfam" id="PF17820">
    <property type="entry name" value="PDZ_6"/>
    <property type="match status" value="1"/>
</dbReference>
<reference evidence="13 14" key="1">
    <citation type="journal article" date="2011" name="Stand. Genomic Sci.">
        <title>Complete genome sequence of Deinococcus maricopensis type strain (LB-34).</title>
        <authorList>
            <person name="Pukall R."/>
            <person name="Zeytun A."/>
            <person name="Lucas S."/>
            <person name="Lapidus A."/>
            <person name="Hammon N."/>
            <person name="Deshpande S."/>
            <person name="Nolan M."/>
            <person name="Cheng J.F."/>
            <person name="Pitluck S."/>
            <person name="Liolios K."/>
            <person name="Pagani I."/>
            <person name="Mikhailova N."/>
            <person name="Ivanova N."/>
            <person name="Mavromatis K."/>
            <person name="Pati A."/>
            <person name="Tapia R."/>
            <person name="Han C."/>
            <person name="Goodwin L."/>
            <person name="Chen A."/>
            <person name="Palaniappan K."/>
            <person name="Land M."/>
            <person name="Hauser L."/>
            <person name="Chang Y.J."/>
            <person name="Jeffries C.D."/>
            <person name="Brambilla E.M."/>
            <person name="Rohde M."/>
            <person name="Goker M."/>
            <person name="Detter J.C."/>
            <person name="Woyke T."/>
            <person name="Bristow J."/>
            <person name="Eisen J.A."/>
            <person name="Markowitz V."/>
            <person name="Hugenholtz P."/>
            <person name="Kyrpides N.C."/>
            <person name="Klenk H.P."/>
        </authorList>
    </citation>
    <scope>NUCLEOTIDE SEQUENCE [LARGE SCALE GENOMIC DNA]</scope>
    <source>
        <strain evidence="14">DSM 21211 / LMG 22137 / NRRL B-23946 / LB-34</strain>
    </source>
</reference>
<accession>E8UB37</accession>
<keyword evidence="4" id="KW-0645">Protease</keyword>
<keyword evidence="14" id="KW-1185">Reference proteome</keyword>
<dbReference type="PANTHER" id="PTHR42837">
    <property type="entry name" value="REGULATOR OF SIGMA-E PROTEASE RSEP"/>
    <property type="match status" value="1"/>
</dbReference>
<dbReference type="HOGENOM" id="CLU_025778_1_3_0"/>
<dbReference type="CDD" id="cd06163">
    <property type="entry name" value="S2P-M50_PDZ_RseP-like"/>
    <property type="match status" value="1"/>
</dbReference>
<dbReference type="EMBL" id="CP002454">
    <property type="protein sequence ID" value="ADV68276.1"/>
    <property type="molecule type" value="Genomic_DNA"/>
</dbReference>